<dbReference type="InterPro" id="IPR051204">
    <property type="entry name" value="ABC_transp_perm/SBD"/>
</dbReference>
<evidence type="ECO:0000259" key="7">
    <source>
        <dbReference type="PROSITE" id="PS50928"/>
    </source>
</evidence>
<organism evidence="8 9">
    <name type="scientific">Denitrovibrio acetiphilus (strain DSM 12809 / NBRC 114555 / N2460)</name>
    <dbReference type="NCBI Taxonomy" id="522772"/>
    <lineage>
        <taxon>Bacteria</taxon>
        <taxon>Pseudomonadati</taxon>
        <taxon>Deferribacterota</taxon>
        <taxon>Deferribacteres</taxon>
        <taxon>Deferribacterales</taxon>
        <taxon>Geovibrionaceae</taxon>
        <taxon>Denitrovibrio</taxon>
    </lineage>
</organism>
<keyword evidence="9" id="KW-1185">Reference proteome</keyword>
<evidence type="ECO:0000256" key="4">
    <source>
        <dbReference type="ARBA" id="ARBA00022989"/>
    </source>
</evidence>
<dbReference type="CDD" id="cd06261">
    <property type="entry name" value="TM_PBP2"/>
    <property type="match status" value="1"/>
</dbReference>
<protein>
    <submittedName>
        <fullName evidence="8">Binding-protein-dependent transport systems inner membrane component</fullName>
    </submittedName>
</protein>
<name>D4H3U6_DENA2</name>
<feature type="transmembrane region" description="Helical" evidence="6">
    <location>
        <begin position="36"/>
        <end position="57"/>
    </location>
</feature>
<evidence type="ECO:0000256" key="6">
    <source>
        <dbReference type="RuleBase" id="RU363032"/>
    </source>
</evidence>
<dbReference type="GO" id="GO:0055085">
    <property type="term" value="P:transmembrane transport"/>
    <property type="evidence" value="ECO:0007669"/>
    <property type="project" value="InterPro"/>
</dbReference>
<dbReference type="PROSITE" id="PS50928">
    <property type="entry name" value="ABC_TM1"/>
    <property type="match status" value="1"/>
</dbReference>
<gene>
    <name evidence="8" type="ordered locus">Dacet_2437</name>
</gene>
<dbReference type="InterPro" id="IPR000515">
    <property type="entry name" value="MetI-like"/>
</dbReference>
<dbReference type="PaxDb" id="522772-Dacet_2437"/>
<dbReference type="PANTHER" id="PTHR30177:SF30">
    <property type="entry name" value="GLYCINE BETAINE UPTAKE SYSTEM PERMEASE PROTEIN YEHY"/>
    <property type="match status" value="1"/>
</dbReference>
<reference evidence="8 9" key="1">
    <citation type="journal article" date="2010" name="Stand. Genomic Sci.">
        <title>Complete genome sequence of Denitrovibrio acetiphilus type strain (N2460).</title>
        <authorList>
            <person name="Kiss H."/>
            <person name="Lang E."/>
            <person name="Lapidus A."/>
            <person name="Copeland A."/>
            <person name="Nolan M."/>
            <person name="Glavina Del Rio T."/>
            <person name="Chen F."/>
            <person name="Lucas S."/>
            <person name="Tice H."/>
            <person name="Cheng J.F."/>
            <person name="Han C."/>
            <person name="Goodwin L."/>
            <person name="Pitluck S."/>
            <person name="Liolios K."/>
            <person name="Pati A."/>
            <person name="Ivanova N."/>
            <person name="Mavromatis K."/>
            <person name="Chen A."/>
            <person name="Palaniappan K."/>
            <person name="Land M."/>
            <person name="Hauser L."/>
            <person name="Chang Y.J."/>
            <person name="Jeffries C.D."/>
            <person name="Detter J.C."/>
            <person name="Brettin T."/>
            <person name="Spring S."/>
            <person name="Rohde M."/>
            <person name="Goker M."/>
            <person name="Woyke T."/>
            <person name="Bristow J."/>
            <person name="Eisen J.A."/>
            <person name="Markowitz V."/>
            <person name="Hugenholtz P."/>
            <person name="Kyrpides N.C."/>
            <person name="Klenk H.P."/>
        </authorList>
    </citation>
    <scope>NUCLEOTIDE SEQUENCE [LARGE SCALE GENOMIC DNA]</scope>
    <source>
        <strain evidence="9">DSM 12809 / NBRC 114555 / N2460</strain>
    </source>
</reference>
<dbReference type="InterPro" id="IPR035906">
    <property type="entry name" value="MetI-like_sf"/>
</dbReference>
<feature type="transmembrane region" description="Helical" evidence="6">
    <location>
        <begin position="203"/>
        <end position="228"/>
    </location>
</feature>
<feature type="transmembrane region" description="Helical" evidence="6">
    <location>
        <begin position="129"/>
        <end position="148"/>
    </location>
</feature>
<dbReference type="EMBL" id="CP001968">
    <property type="protein sequence ID" value="ADD69198.1"/>
    <property type="molecule type" value="Genomic_DNA"/>
</dbReference>
<dbReference type="AlphaFoldDB" id="D4H3U6"/>
<feature type="transmembrane region" description="Helical" evidence="6">
    <location>
        <begin position="168"/>
        <end position="191"/>
    </location>
</feature>
<dbReference type="Pfam" id="PF00528">
    <property type="entry name" value="BPD_transp_1"/>
    <property type="match status" value="1"/>
</dbReference>
<feature type="domain" description="ABC transmembrane type-1" evidence="7">
    <location>
        <begin position="168"/>
        <end position="363"/>
    </location>
</feature>
<evidence type="ECO:0000256" key="1">
    <source>
        <dbReference type="ARBA" id="ARBA00004651"/>
    </source>
</evidence>
<keyword evidence="3 6" id="KW-0812">Transmembrane</keyword>
<comment type="subcellular location">
    <subcellularLocation>
        <location evidence="1 6">Cell membrane</location>
        <topology evidence="1 6">Multi-pass membrane protein</topology>
    </subcellularLocation>
</comment>
<dbReference type="OrthoDB" id="9801163at2"/>
<dbReference type="GO" id="GO:0031460">
    <property type="term" value="P:glycine betaine transport"/>
    <property type="evidence" value="ECO:0007669"/>
    <property type="project" value="TreeGrafter"/>
</dbReference>
<dbReference type="InParanoid" id="D4H3U6"/>
<feature type="transmembrane region" description="Helical" evidence="6">
    <location>
        <begin position="99"/>
        <end position="117"/>
    </location>
</feature>
<dbReference type="Gene3D" id="1.10.3720.10">
    <property type="entry name" value="MetI-like"/>
    <property type="match status" value="1"/>
</dbReference>
<sequence length="378" mass="39768">MPSGVDILALVFCFSGMGIDNFILNKANRLLSGSPVGIGEAGIPAAAVVLMLAFVVLSGAYKRLDFLRISAVSAVLCLTCVAVGGYASGVAAESPFARVSFSTGFWMFALGCMLFFMQAYASSGSLKRFFLVILMYMPLVCVIAGGLLNDVSVMVEYANYNDRFSSELLRHIYIAFGSIMLAVFAGIPIGIISARRSSLGGKLFSFLNIVQTIPSIALFGLLMVPLAWAASNSVILKSAGVSGIGWAPAVIALFLYSLLPIARNTYEGVKNIGDGVIEAAKGVGMTRRYMLFKVELPLSMPVILNGVRIALVQSIGNTAVVSLIGAGGMGVFIFQGLGQSAVPLIMLGTIPTIIMAVLADSIMQILISFSKGAAHDRA</sequence>
<dbReference type="HOGENOM" id="CLU_046113_3_0_0"/>
<dbReference type="SUPFAM" id="SSF161098">
    <property type="entry name" value="MetI-like"/>
    <property type="match status" value="1"/>
</dbReference>
<dbReference type="STRING" id="522772.Dacet_2437"/>
<dbReference type="FunCoup" id="D4H3U6">
    <property type="interactions" value="105"/>
</dbReference>
<evidence type="ECO:0000313" key="8">
    <source>
        <dbReference type="EMBL" id="ADD69198.1"/>
    </source>
</evidence>
<dbReference type="Proteomes" id="UP000002012">
    <property type="component" value="Chromosome"/>
</dbReference>
<evidence type="ECO:0000256" key="2">
    <source>
        <dbReference type="ARBA" id="ARBA00022448"/>
    </source>
</evidence>
<dbReference type="RefSeq" id="WP_013011699.1">
    <property type="nucleotide sequence ID" value="NC_013943.1"/>
</dbReference>
<proteinExistence type="inferred from homology"/>
<feature type="transmembrane region" description="Helical" evidence="6">
    <location>
        <begin position="69"/>
        <end position="87"/>
    </location>
</feature>
<dbReference type="GO" id="GO:0005886">
    <property type="term" value="C:plasma membrane"/>
    <property type="evidence" value="ECO:0007669"/>
    <property type="project" value="UniProtKB-SubCell"/>
</dbReference>
<feature type="transmembrane region" description="Helical" evidence="6">
    <location>
        <begin position="234"/>
        <end position="256"/>
    </location>
</feature>
<feature type="transmembrane region" description="Helical" evidence="6">
    <location>
        <begin position="7"/>
        <end position="24"/>
    </location>
</feature>
<evidence type="ECO:0000256" key="5">
    <source>
        <dbReference type="ARBA" id="ARBA00023136"/>
    </source>
</evidence>
<evidence type="ECO:0000313" key="9">
    <source>
        <dbReference type="Proteomes" id="UP000002012"/>
    </source>
</evidence>
<dbReference type="PANTHER" id="PTHR30177">
    <property type="entry name" value="GLYCINE BETAINE/L-PROLINE TRANSPORT SYSTEM PERMEASE PROTEIN PROW"/>
    <property type="match status" value="1"/>
</dbReference>
<accession>D4H3U6</accession>
<evidence type="ECO:0000256" key="3">
    <source>
        <dbReference type="ARBA" id="ARBA00022692"/>
    </source>
</evidence>
<feature type="transmembrane region" description="Helical" evidence="6">
    <location>
        <begin position="318"/>
        <end position="338"/>
    </location>
</feature>
<feature type="transmembrane region" description="Helical" evidence="6">
    <location>
        <begin position="344"/>
        <end position="367"/>
    </location>
</feature>
<comment type="similarity">
    <text evidence="6">Belongs to the binding-protein-dependent transport system permease family.</text>
</comment>
<keyword evidence="4 6" id="KW-1133">Transmembrane helix</keyword>
<dbReference type="KEGG" id="dap:Dacet_2437"/>
<keyword evidence="2 6" id="KW-0813">Transport</keyword>
<dbReference type="eggNOG" id="COG1174">
    <property type="taxonomic scope" value="Bacteria"/>
</dbReference>
<keyword evidence="5 6" id="KW-0472">Membrane</keyword>